<dbReference type="PROSITE" id="PS51782">
    <property type="entry name" value="LYSM"/>
    <property type="match status" value="5"/>
</dbReference>
<dbReference type="GeneID" id="25790166"/>
<dbReference type="CDD" id="cd00118">
    <property type="entry name" value="LysM"/>
    <property type="match status" value="4"/>
</dbReference>
<feature type="domain" description="LysM" evidence="6">
    <location>
        <begin position="605"/>
        <end position="652"/>
    </location>
</feature>
<dbReference type="RefSeq" id="XP_013955952.1">
    <property type="nucleotide sequence ID" value="XM_014100477.1"/>
</dbReference>
<keyword evidence="1" id="KW-0147">Chitin-binding</keyword>
<evidence type="ECO:0000313" key="7">
    <source>
        <dbReference type="EMBL" id="EHK21759.1"/>
    </source>
</evidence>
<dbReference type="OrthoDB" id="4895924at2759"/>
<comment type="similarity">
    <text evidence="3">Belongs to the secreted LysM effector family.</text>
</comment>
<feature type="domain" description="LysM" evidence="6">
    <location>
        <begin position="707"/>
        <end position="754"/>
    </location>
</feature>
<feature type="domain" description="LysM" evidence="6">
    <location>
        <begin position="518"/>
        <end position="565"/>
    </location>
</feature>
<reference evidence="7 8" key="1">
    <citation type="journal article" date="2011" name="Genome Biol.">
        <title>Comparative genome sequence analysis underscores mycoparasitism as the ancestral life style of Trichoderma.</title>
        <authorList>
            <person name="Kubicek C.P."/>
            <person name="Herrera-Estrella A."/>
            <person name="Seidl-Seiboth V."/>
            <person name="Martinez D.A."/>
            <person name="Druzhinina I.S."/>
            <person name="Thon M."/>
            <person name="Zeilinger S."/>
            <person name="Casas-Flores S."/>
            <person name="Horwitz B.A."/>
            <person name="Mukherjee P.K."/>
            <person name="Mukherjee M."/>
            <person name="Kredics L."/>
            <person name="Alcaraz L.D."/>
            <person name="Aerts A."/>
            <person name="Antal Z."/>
            <person name="Atanasova L."/>
            <person name="Cervantes-Badillo M.G."/>
            <person name="Challacombe J."/>
            <person name="Chertkov O."/>
            <person name="McCluskey K."/>
            <person name="Coulpier F."/>
            <person name="Deshpande N."/>
            <person name="von Doehren H."/>
            <person name="Ebbole D.J."/>
            <person name="Esquivel-Naranjo E.U."/>
            <person name="Fekete E."/>
            <person name="Flipphi M."/>
            <person name="Glaser F."/>
            <person name="Gomez-Rodriguez E.Y."/>
            <person name="Gruber S."/>
            <person name="Han C."/>
            <person name="Henrissat B."/>
            <person name="Hermosa R."/>
            <person name="Hernandez-Onate M."/>
            <person name="Karaffa L."/>
            <person name="Kosti I."/>
            <person name="Le Crom S."/>
            <person name="Lindquist E."/>
            <person name="Lucas S."/>
            <person name="Luebeck M."/>
            <person name="Luebeck P.S."/>
            <person name="Margeot A."/>
            <person name="Metz B."/>
            <person name="Misra M."/>
            <person name="Nevalainen H."/>
            <person name="Omann M."/>
            <person name="Packer N."/>
            <person name="Perrone G."/>
            <person name="Uresti-Rivera E.E."/>
            <person name="Salamov A."/>
            <person name="Schmoll M."/>
            <person name="Seiboth B."/>
            <person name="Shapiro H."/>
            <person name="Sukno S."/>
            <person name="Tamayo-Ramos J.A."/>
            <person name="Tisch D."/>
            <person name="Wiest A."/>
            <person name="Wilkinson H.H."/>
            <person name="Zhang M."/>
            <person name="Coutinho P.M."/>
            <person name="Kenerley C.M."/>
            <person name="Monte E."/>
            <person name="Baker S.E."/>
            <person name="Grigoriev I.V."/>
        </authorList>
    </citation>
    <scope>NUCLEOTIDE SEQUENCE [LARGE SCALE GENOMIC DNA]</scope>
    <source>
        <strain evidence="8">Gv29-8 / FGSC 10586</strain>
    </source>
</reference>
<comment type="caution">
    <text evidence="7">The sequence shown here is derived from an EMBL/GenBank/DDBJ whole genome shotgun (WGS) entry which is preliminary data.</text>
</comment>
<evidence type="ECO:0000256" key="4">
    <source>
        <dbReference type="SAM" id="MobiDB-lite"/>
    </source>
</evidence>
<feature type="compositionally biased region" description="Low complexity" evidence="4">
    <location>
        <begin position="656"/>
        <end position="695"/>
    </location>
</feature>
<feature type="compositionally biased region" description="Low complexity" evidence="4">
    <location>
        <begin position="758"/>
        <end position="805"/>
    </location>
</feature>
<gene>
    <name evidence="7" type="ORF">TRIVIDRAFT_201746</name>
</gene>
<feature type="region of interest" description="Disordered" evidence="4">
    <location>
        <begin position="656"/>
        <end position="701"/>
    </location>
</feature>
<feature type="chain" id="PRO_5003523695" description="LysM domain-containing protein" evidence="5">
    <location>
        <begin position="22"/>
        <end position="873"/>
    </location>
</feature>
<dbReference type="HOGENOM" id="CLU_010591_5_0_1"/>
<keyword evidence="5" id="KW-0732">Signal</keyword>
<dbReference type="EMBL" id="ABDF02000064">
    <property type="protein sequence ID" value="EHK21759.1"/>
    <property type="molecule type" value="Genomic_DNA"/>
</dbReference>
<dbReference type="Proteomes" id="UP000007115">
    <property type="component" value="Unassembled WGS sequence"/>
</dbReference>
<feature type="signal peptide" evidence="5">
    <location>
        <begin position="1"/>
        <end position="21"/>
    </location>
</feature>
<organism evidence="7 8">
    <name type="scientific">Hypocrea virens (strain Gv29-8 / FGSC 10586)</name>
    <name type="common">Gliocladium virens</name>
    <name type="synonym">Trichoderma virens</name>
    <dbReference type="NCBI Taxonomy" id="413071"/>
    <lineage>
        <taxon>Eukaryota</taxon>
        <taxon>Fungi</taxon>
        <taxon>Dikarya</taxon>
        <taxon>Ascomycota</taxon>
        <taxon>Pezizomycotina</taxon>
        <taxon>Sordariomycetes</taxon>
        <taxon>Hypocreomycetidae</taxon>
        <taxon>Hypocreales</taxon>
        <taxon>Hypocreaceae</taxon>
        <taxon>Trichoderma</taxon>
    </lineage>
</organism>
<dbReference type="InterPro" id="IPR018392">
    <property type="entry name" value="LysM"/>
</dbReference>
<dbReference type="OMA" id="AYCVGRS"/>
<dbReference type="InParanoid" id="G9MUY5"/>
<feature type="region of interest" description="Disordered" evidence="4">
    <location>
        <begin position="572"/>
        <end position="600"/>
    </location>
</feature>
<protein>
    <recommendedName>
        <fullName evidence="6">LysM domain-containing protein</fullName>
    </recommendedName>
</protein>
<name>G9MUY5_HYPVG</name>
<dbReference type="AlphaFoldDB" id="G9MUY5"/>
<evidence type="ECO:0000259" key="6">
    <source>
        <dbReference type="PROSITE" id="PS51782"/>
    </source>
</evidence>
<keyword evidence="2" id="KW-0843">Virulence</keyword>
<dbReference type="SMART" id="SM00257">
    <property type="entry name" value="LysM"/>
    <property type="match status" value="4"/>
</dbReference>
<dbReference type="PANTHER" id="PTHR34997">
    <property type="entry name" value="AM15"/>
    <property type="match status" value="1"/>
</dbReference>
<dbReference type="STRING" id="413071.G9MUY5"/>
<evidence type="ECO:0000256" key="2">
    <source>
        <dbReference type="ARBA" id="ARBA00023026"/>
    </source>
</evidence>
<feature type="region of interest" description="Disordered" evidence="4">
    <location>
        <begin position="758"/>
        <end position="816"/>
    </location>
</feature>
<keyword evidence="8" id="KW-1185">Reference proteome</keyword>
<dbReference type="InterPro" id="IPR036779">
    <property type="entry name" value="LysM_dom_sf"/>
</dbReference>
<dbReference type="eggNOG" id="KOG2806">
    <property type="taxonomic scope" value="Eukaryota"/>
</dbReference>
<evidence type="ECO:0000256" key="3">
    <source>
        <dbReference type="ARBA" id="ARBA00044955"/>
    </source>
</evidence>
<dbReference type="GO" id="GO:0008061">
    <property type="term" value="F:chitin binding"/>
    <property type="evidence" value="ECO:0007669"/>
    <property type="project" value="UniProtKB-KW"/>
</dbReference>
<feature type="domain" description="LysM" evidence="6">
    <location>
        <begin position="304"/>
        <end position="354"/>
    </location>
</feature>
<feature type="compositionally biased region" description="Low complexity" evidence="4">
    <location>
        <begin position="572"/>
        <end position="590"/>
    </location>
</feature>
<dbReference type="Gene3D" id="3.10.350.10">
    <property type="entry name" value="LysM domain"/>
    <property type="match status" value="5"/>
</dbReference>
<accession>G9MUY5</accession>
<dbReference type="InterPro" id="IPR052210">
    <property type="entry name" value="LysM1-like"/>
</dbReference>
<evidence type="ECO:0000313" key="8">
    <source>
        <dbReference type="Proteomes" id="UP000007115"/>
    </source>
</evidence>
<dbReference type="Pfam" id="PF01476">
    <property type="entry name" value="LysM"/>
    <property type="match status" value="3"/>
</dbReference>
<proteinExistence type="inferred from homology"/>
<dbReference type="SUPFAM" id="SSF54106">
    <property type="entry name" value="LysM domain"/>
    <property type="match status" value="3"/>
</dbReference>
<evidence type="ECO:0000256" key="1">
    <source>
        <dbReference type="ARBA" id="ARBA00022669"/>
    </source>
</evidence>
<sequence length="873" mass="92170">MLLSLLTLAVVGYGSVLRSSADNTLDRNRVPNLRRDDTTQLFNVTGMAGLSAKCVQAMESPVSCSNDGMMLLSQADAISGIATPELLTADDLAALCTTSCSNSLASLSEAVEAACSDDVLTFAPSNSTVYIPGTDAQESIFGGSGETFRPSLALDMMLLKYKIGCLRDSAISGSDGWCYLRVNEGLTQACDDCELGAFRAQMEDPGNYDADLAVQYTSQVSSCHKSLTPIATPTKSVFISSTIVTTTETCRGTMVPVAANANCDDFARTHSIGTEQLLSLNGLTSGCVGFPGSKSSLCVVGSCKTYTVTKDDTCSTIVKQAGIADVQFISWNPMLSPQACNRDIAKMVGHVVCISNPLGYTSPSNTGSGPVTTSSSMLGPVTGFDDLPDVSTIWTHAPVTTTTLSADDPFYTPTYELANGSISDCYFMYDNDLDRFTCLSASRLFGVDVNTWIRWNPSVWKPATDDADSDCYLNNATRYCGLFWDPTLATLHNDTVSPYEPKPSDATAGATDECYIWDKTPATAEDNLCTTFISYWGITIDQLYAWNPAVGNNCQSLWLDTSYCVSAEDPTPSTTSSTTALTSSTTTSGGPPAPTRPGTVQGCQKWYVVKSGDSCGDVATQNGITITQLVAWNTDVNPTTCDGFWPDYAYCVKGPTTSSTSKPPSTTSKPPSSTSKPPSTTSKPPSSTASSGAPAPTRPGTVQGCQKWYVVKSGDSCGDVATQNGITITQFVAWNTDVNPTTCDGFWPDYAYCVKGPTISSTSKPPSTTSKPPSSTSKPPSTTSKPPSSTSKPPSTTSKPSATTPVITPPGPTQSGIPAKCNKFALTQSGDGCETFATRNKITLAQLYSWNPVLGNACNNFWLGEAYCVGVSA</sequence>
<evidence type="ECO:0000256" key="5">
    <source>
        <dbReference type="SAM" id="SignalP"/>
    </source>
</evidence>
<feature type="domain" description="LysM" evidence="6">
    <location>
        <begin position="823"/>
        <end position="869"/>
    </location>
</feature>
<dbReference type="PANTHER" id="PTHR34997:SF1">
    <property type="entry name" value="PEPTIDOGLYCAN-BINDING LYSIN DOMAIN"/>
    <property type="match status" value="1"/>
</dbReference>
<dbReference type="VEuPathDB" id="FungiDB:TRIVIDRAFT_201746"/>